<evidence type="ECO:0000313" key="3">
    <source>
        <dbReference type="Proteomes" id="UP000185924"/>
    </source>
</evidence>
<reference evidence="3" key="1">
    <citation type="submission" date="2017-01" db="EMBL/GenBank/DDBJ databases">
        <authorList>
            <person name="Varghese N."/>
            <person name="Submissions S."/>
        </authorList>
    </citation>
    <scope>NUCLEOTIDE SEQUENCE [LARGE SCALE GENOMIC DNA]</scope>
    <source>
        <strain evidence="3">DM9</strain>
    </source>
</reference>
<accession>A0A1N6XIQ8</accession>
<feature type="chain" id="PRO_5009939481" evidence="1">
    <location>
        <begin position="34"/>
        <end position="128"/>
    </location>
</feature>
<dbReference type="EMBL" id="FTNM01000002">
    <property type="protein sequence ID" value="SIR02180.1"/>
    <property type="molecule type" value="Genomic_DNA"/>
</dbReference>
<dbReference type="STRING" id="1077936.SAMN05421545_2164"/>
<proteinExistence type="predicted"/>
<feature type="signal peptide" evidence="1">
    <location>
        <begin position="1"/>
        <end position="33"/>
    </location>
</feature>
<evidence type="ECO:0000256" key="1">
    <source>
        <dbReference type="SAM" id="SignalP"/>
    </source>
</evidence>
<protein>
    <submittedName>
        <fullName evidence="2">Uncharacterized protein</fullName>
    </submittedName>
</protein>
<name>A0A1N6XIQ8_9BACT</name>
<keyword evidence="3" id="KW-1185">Reference proteome</keyword>
<dbReference type="Proteomes" id="UP000185924">
    <property type="component" value="Unassembled WGS sequence"/>
</dbReference>
<gene>
    <name evidence="2" type="ORF">SAMN05421545_2164</name>
</gene>
<dbReference type="AlphaFoldDB" id="A0A1N6XIQ8"/>
<organism evidence="2 3">
    <name type="scientific">Pontibacter lucknowensis</name>
    <dbReference type="NCBI Taxonomy" id="1077936"/>
    <lineage>
        <taxon>Bacteria</taxon>
        <taxon>Pseudomonadati</taxon>
        <taxon>Bacteroidota</taxon>
        <taxon>Cytophagia</taxon>
        <taxon>Cytophagales</taxon>
        <taxon>Hymenobacteraceae</taxon>
        <taxon>Pontibacter</taxon>
    </lineage>
</organism>
<evidence type="ECO:0000313" key="2">
    <source>
        <dbReference type="EMBL" id="SIR02180.1"/>
    </source>
</evidence>
<sequence>MAMIQPKYRILRHLLMSLALLWAIVLSSTATYAADTAKVAQSSLAGLAPDESVSTDNDLTGLQKGLLYLAQEGTTATLTFSFQPAATVSKTHTIWFVSQKAIPPYAARAPGDNFFCQFFYTSSQPQAP</sequence>
<keyword evidence="1" id="KW-0732">Signal</keyword>